<feature type="transmembrane region" description="Helical" evidence="6">
    <location>
        <begin position="450"/>
        <end position="474"/>
    </location>
</feature>
<accession>A0A3E2HGU3</accession>
<comment type="function">
    <text evidence="6">Probably involved in transport through the plasma membrane.</text>
</comment>
<evidence type="ECO:0000256" key="7">
    <source>
        <dbReference type="SAM" id="MobiDB-lite"/>
    </source>
</evidence>
<protein>
    <recommendedName>
        <fullName evidence="6">Protein PNS1</fullName>
    </recommendedName>
</protein>
<feature type="compositionally biased region" description="Basic and acidic residues" evidence="7">
    <location>
        <begin position="141"/>
        <end position="154"/>
    </location>
</feature>
<feature type="transmembrane region" description="Helical" evidence="6">
    <location>
        <begin position="665"/>
        <end position="684"/>
    </location>
</feature>
<evidence type="ECO:0000256" key="1">
    <source>
        <dbReference type="ARBA" id="ARBA00004141"/>
    </source>
</evidence>
<feature type="transmembrane region" description="Helical" evidence="6">
    <location>
        <begin position="373"/>
        <end position="391"/>
    </location>
</feature>
<evidence type="ECO:0000256" key="2">
    <source>
        <dbReference type="ARBA" id="ARBA00007168"/>
    </source>
</evidence>
<proteinExistence type="inferred from homology"/>
<dbReference type="PANTHER" id="PTHR12385">
    <property type="entry name" value="CHOLINE TRANSPORTER-LIKE (SLC FAMILY 44)"/>
    <property type="match status" value="1"/>
</dbReference>
<name>A0A3E2HGU3_SCYLI</name>
<dbReference type="EMBL" id="NCSJ02000050">
    <property type="protein sequence ID" value="RFU32644.1"/>
    <property type="molecule type" value="Genomic_DNA"/>
</dbReference>
<feature type="compositionally biased region" description="Basic and acidic residues" evidence="7">
    <location>
        <begin position="25"/>
        <end position="38"/>
    </location>
</feature>
<organism evidence="8 9">
    <name type="scientific">Scytalidium lignicola</name>
    <name type="common">Hyphomycete</name>
    <dbReference type="NCBI Taxonomy" id="5539"/>
    <lineage>
        <taxon>Eukaryota</taxon>
        <taxon>Fungi</taxon>
        <taxon>Dikarya</taxon>
        <taxon>Ascomycota</taxon>
        <taxon>Pezizomycotina</taxon>
        <taxon>Leotiomycetes</taxon>
        <taxon>Leotiomycetes incertae sedis</taxon>
        <taxon>Scytalidium</taxon>
    </lineage>
</organism>
<feature type="transmembrane region" description="Helical" evidence="6">
    <location>
        <begin position="704"/>
        <end position="721"/>
    </location>
</feature>
<feature type="transmembrane region" description="Helical" evidence="6">
    <location>
        <begin position="345"/>
        <end position="366"/>
    </location>
</feature>
<feature type="non-terminal residue" evidence="8">
    <location>
        <position position="1"/>
    </location>
</feature>
<evidence type="ECO:0000256" key="3">
    <source>
        <dbReference type="ARBA" id="ARBA00022692"/>
    </source>
</evidence>
<dbReference type="PANTHER" id="PTHR12385:SF88">
    <property type="entry name" value="CHOLINE TRANSPORTER-LIKE PROTEIN CTL1"/>
    <property type="match status" value="1"/>
</dbReference>
<dbReference type="STRING" id="5539.A0A3E2HGU3"/>
<evidence type="ECO:0000256" key="4">
    <source>
        <dbReference type="ARBA" id="ARBA00022989"/>
    </source>
</evidence>
<feature type="transmembrane region" description="Helical" evidence="6">
    <location>
        <begin position="494"/>
        <end position="513"/>
    </location>
</feature>
<evidence type="ECO:0000256" key="6">
    <source>
        <dbReference type="RuleBase" id="RU368066"/>
    </source>
</evidence>
<dbReference type="GO" id="GO:0005886">
    <property type="term" value="C:plasma membrane"/>
    <property type="evidence" value="ECO:0007669"/>
    <property type="project" value="UniProtKB-SubCell"/>
</dbReference>
<reference evidence="8 9" key="1">
    <citation type="submission" date="2018-05" db="EMBL/GenBank/DDBJ databases">
        <title>Draft genome sequence of Scytalidium lignicola DSM 105466, a ubiquitous saprotrophic fungus.</title>
        <authorList>
            <person name="Buettner E."/>
            <person name="Gebauer A.M."/>
            <person name="Hofrichter M."/>
            <person name="Liers C."/>
            <person name="Kellner H."/>
        </authorList>
    </citation>
    <scope>NUCLEOTIDE SEQUENCE [LARGE SCALE GENOMIC DNA]</scope>
    <source>
        <strain evidence="8 9">DSM 105466</strain>
    </source>
</reference>
<comment type="subcellular location">
    <subcellularLocation>
        <location evidence="6">Cell membrane</location>
        <topology evidence="6">Multi-pass membrane protein</topology>
    </subcellularLocation>
    <subcellularLocation>
        <location evidence="1">Membrane</location>
        <topology evidence="1">Multi-pass membrane protein</topology>
    </subcellularLocation>
</comment>
<dbReference type="GO" id="GO:0022857">
    <property type="term" value="F:transmembrane transporter activity"/>
    <property type="evidence" value="ECO:0007669"/>
    <property type="project" value="UniProtKB-UniRule"/>
</dbReference>
<feature type="transmembrane region" description="Helical" evidence="6">
    <location>
        <begin position="302"/>
        <end position="325"/>
    </location>
</feature>
<feature type="region of interest" description="Disordered" evidence="7">
    <location>
        <begin position="119"/>
        <end position="244"/>
    </location>
</feature>
<evidence type="ECO:0000256" key="5">
    <source>
        <dbReference type="ARBA" id="ARBA00023136"/>
    </source>
</evidence>
<comment type="similarity">
    <text evidence="2 6">Belongs to the CTL (choline transporter-like) family.</text>
</comment>
<dbReference type="Pfam" id="PF04515">
    <property type="entry name" value="Choline_transpo"/>
    <property type="match status" value="1"/>
</dbReference>
<dbReference type="InterPro" id="IPR007603">
    <property type="entry name" value="Choline_transptr-like"/>
</dbReference>
<feature type="transmembrane region" description="Helical" evidence="6">
    <location>
        <begin position="411"/>
        <end position="430"/>
    </location>
</feature>
<keyword evidence="4 6" id="KW-1133">Transmembrane helix</keyword>
<dbReference type="Proteomes" id="UP000258309">
    <property type="component" value="Unassembled WGS sequence"/>
</dbReference>
<dbReference type="OMA" id="LIVLWTW"/>
<sequence>MFSEYASRFLAQSQSRFSNFVQPDGNDRAPRNPNDRFRRSSQGLRHSTRQFPNRPSQGNPYLSASHLSNFNFTSRYAAAPDAPLFHSAIDEFREEDDEEERERETADFFALQRSRRVFASTRLDESQETDGDASNTSPDNSRVEDTEALEDRGRPRGIKSSWTGGKQSTRGRGQTPETVGEEGENVERAEDDAHQGSDTSSKGKDRMVDVGLESTIADSDPPDDLAIEPSVDDSPPAFQRFRSSPGLGAITLPLESKQNTQSRDIEAGFPSAAGIARPSSSSSTVPATIAAPPMGEAPRHDVFFSSLFMICFCSLFATFFLIFLHTTTPTGNLGDTIYTTLRSSFHLFAVDTVVSVVVSLLWLAMLRSFVRSLVYLILLAVPVILFSFSLYPMISSYKGTSGGSSLQDKAMRWLSFVPGVLAILWTYTIYKGRHALHKAVGILEFSCRILAANPALLGLGFATLGAVVVWTWIWLAMFTRVFLGGHLSKSLTSFIIDATSWWLGIYFVLMYIWTLSVISAVQRSTTAATVSQWYFHRNVVPSPTSKEVVTAALSHAGTTHFGSICFSTLIALLIRLPLLILPRRIVSIASIFAYSLVPTPVTALTNPLTLTYAAIHSQPLQISARGLSQMTFLATQAPTSTLTPRAFSARTNQSAPLLPYRLAKLLLHATQFLMALALGFGGWVATAKQLSITIPGGPSLKGSAYAYVVGIVASFIGWGVLGAMEGVLSGIVDASVVCWGSEKAMAGGGAYCLEAGYLFGDARD</sequence>
<evidence type="ECO:0000313" key="8">
    <source>
        <dbReference type="EMBL" id="RFU32644.1"/>
    </source>
</evidence>
<keyword evidence="3 6" id="KW-0812">Transmembrane</keyword>
<feature type="compositionally biased region" description="Polar residues" evidence="7">
    <location>
        <begin position="40"/>
        <end position="62"/>
    </location>
</feature>
<feature type="compositionally biased region" description="Polar residues" evidence="7">
    <location>
        <begin position="160"/>
        <end position="177"/>
    </location>
</feature>
<evidence type="ECO:0000313" key="9">
    <source>
        <dbReference type="Proteomes" id="UP000258309"/>
    </source>
</evidence>
<keyword evidence="9" id="KW-1185">Reference proteome</keyword>
<keyword evidence="5 6" id="KW-0472">Membrane</keyword>
<comment type="caution">
    <text evidence="8">The sequence shown here is derived from an EMBL/GenBank/DDBJ whole genome shotgun (WGS) entry which is preliminary data.</text>
</comment>
<dbReference type="AlphaFoldDB" id="A0A3E2HGU3"/>
<feature type="region of interest" description="Disordered" evidence="7">
    <location>
        <begin position="16"/>
        <end position="62"/>
    </location>
</feature>
<dbReference type="OrthoDB" id="420519at2759"/>
<gene>
    <name evidence="8" type="ORF">B7463_g3691</name>
</gene>
<feature type="compositionally biased region" description="Basic and acidic residues" evidence="7">
    <location>
        <begin position="185"/>
        <end position="208"/>
    </location>
</feature>
<feature type="non-terminal residue" evidence="8">
    <location>
        <position position="764"/>
    </location>
</feature>